<feature type="compositionally biased region" description="Polar residues" evidence="1">
    <location>
        <begin position="126"/>
        <end position="137"/>
    </location>
</feature>
<gene>
    <name evidence="2" type="ORF">SO802_023652</name>
</gene>
<accession>A0AAW2CAP4</accession>
<evidence type="ECO:0000256" key="1">
    <source>
        <dbReference type="SAM" id="MobiDB-lite"/>
    </source>
</evidence>
<dbReference type="PANTHER" id="PTHR48434">
    <property type="entry name" value="(RAPE) HYPOTHETICAL PROTEIN"/>
    <property type="match status" value="1"/>
</dbReference>
<name>A0AAW2CAP4_9ROSI</name>
<organism evidence="2 3">
    <name type="scientific">Lithocarpus litseifolius</name>
    <dbReference type="NCBI Taxonomy" id="425828"/>
    <lineage>
        <taxon>Eukaryota</taxon>
        <taxon>Viridiplantae</taxon>
        <taxon>Streptophyta</taxon>
        <taxon>Embryophyta</taxon>
        <taxon>Tracheophyta</taxon>
        <taxon>Spermatophyta</taxon>
        <taxon>Magnoliopsida</taxon>
        <taxon>eudicotyledons</taxon>
        <taxon>Gunneridae</taxon>
        <taxon>Pentapetalae</taxon>
        <taxon>rosids</taxon>
        <taxon>fabids</taxon>
        <taxon>Fagales</taxon>
        <taxon>Fagaceae</taxon>
        <taxon>Lithocarpus</taxon>
    </lineage>
</organism>
<evidence type="ECO:0000313" key="2">
    <source>
        <dbReference type="EMBL" id="KAK9993949.1"/>
    </source>
</evidence>
<keyword evidence="3" id="KW-1185">Reference proteome</keyword>
<reference evidence="2 3" key="1">
    <citation type="submission" date="2024-01" db="EMBL/GenBank/DDBJ databases">
        <title>A telomere-to-telomere, gap-free genome of sweet tea (Lithocarpus litseifolius).</title>
        <authorList>
            <person name="Zhou J."/>
        </authorList>
    </citation>
    <scope>NUCLEOTIDE SEQUENCE [LARGE SCALE GENOMIC DNA]</scope>
    <source>
        <strain evidence="2">Zhou-2022a</strain>
        <tissue evidence="2">Leaf</tissue>
    </source>
</reference>
<feature type="region of interest" description="Disordered" evidence="1">
    <location>
        <begin position="120"/>
        <end position="157"/>
    </location>
</feature>
<evidence type="ECO:0000313" key="3">
    <source>
        <dbReference type="Proteomes" id="UP001459277"/>
    </source>
</evidence>
<proteinExistence type="predicted"/>
<dbReference type="EMBL" id="JAZDWU010000008">
    <property type="protein sequence ID" value="KAK9993949.1"/>
    <property type="molecule type" value="Genomic_DNA"/>
</dbReference>
<comment type="caution">
    <text evidence="2">The sequence shown here is derived from an EMBL/GenBank/DDBJ whole genome shotgun (WGS) entry which is preliminary data.</text>
</comment>
<dbReference type="Proteomes" id="UP001459277">
    <property type="component" value="Unassembled WGS sequence"/>
</dbReference>
<dbReference type="PANTHER" id="PTHR48434:SF1">
    <property type="entry name" value="(RAPE) HYPOTHETICAL PROTEIN"/>
    <property type="match status" value="1"/>
</dbReference>
<protein>
    <submittedName>
        <fullName evidence="2">Uncharacterized protein</fullName>
    </submittedName>
</protein>
<sequence>MNKGDPSVVLYHKFIITGFVNYRDWGRHPSLLKTLTGLKSLSGSELHYSYYDYMDAFEKVLFYQNKKFDHSWFLMFDKKFFGQIPTWFLKWWEMFGPVPQIWPEPLQDALRKLLQSEHLESKEKGSTSSEASANFNPNDPLFQDSQDPYDGYNLDDD</sequence>
<dbReference type="AlphaFoldDB" id="A0AAW2CAP4"/>